<name>A0A183J4M8_9BILA</name>
<dbReference type="Proteomes" id="UP000270296">
    <property type="component" value="Unassembled WGS sequence"/>
</dbReference>
<organism evidence="3">
    <name type="scientific">Soboliphyme baturini</name>
    <dbReference type="NCBI Taxonomy" id="241478"/>
    <lineage>
        <taxon>Eukaryota</taxon>
        <taxon>Metazoa</taxon>
        <taxon>Ecdysozoa</taxon>
        <taxon>Nematoda</taxon>
        <taxon>Enoplea</taxon>
        <taxon>Dorylaimia</taxon>
        <taxon>Dioctophymatida</taxon>
        <taxon>Dioctophymatoidea</taxon>
        <taxon>Soboliphymatidae</taxon>
        <taxon>Soboliphyme</taxon>
    </lineage>
</organism>
<keyword evidence="2" id="KW-1185">Reference proteome</keyword>
<evidence type="ECO:0000313" key="2">
    <source>
        <dbReference type="Proteomes" id="UP000270296"/>
    </source>
</evidence>
<accession>A0A183J4M8</accession>
<sequence length="90" mass="10250">MGGWGCIVKKKTLPLAISCDLTSFRVAELILQEDKAISLEITEVYNQMWYADNEEMKQFYKGLESLMQKTPCYRGVSSVHGLEVENETLV</sequence>
<proteinExistence type="predicted"/>
<evidence type="ECO:0000313" key="3">
    <source>
        <dbReference type="WBParaSite" id="SBAD_0001120201-mRNA-1"/>
    </source>
</evidence>
<gene>
    <name evidence="1" type="ORF">SBAD_LOCUS10826</name>
</gene>
<protein>
    <submittedName>
        <fullName evidence="3">FGGY_N domain-containing protein</fullName>
    </submittedName>
</protein>
<dbReference type="WBParaSite" id="SBAD_0001120201-mRNA-1">
    <property type="protein sequence ID" value="SBAD_0001120201-mRNA-1"/>
    <property type="gene ID" value="SBAD_0001120201"/>
</dbReference>
<evidence type="ECO:0000313" key="1">
    <source>
        <dbReference type="EMBL" id="VDP34920.1"/>
    </source>
</evidence>
<dbReference type="AlphaFoldDB" id="A0A183J4M8"/>
<reference evidence="3" key="1">
    <citation type="submission" date="2016-06" db="UniProtKB">
        <authorList>
            <consortium name="WormBaseParasite"/>
        </authorList>
    </citation>
    <scope>IDENTIFICATION</scope>
</reference>
<dbReference type="EMBL" id="UZAM01014624">
    <property type="protein sequence ID" value="VDP34920.1"/>
    <property type="molecule type" value="Genomic_DNA"/>
</dbReference>
<reference evidence="1 2" key="2">
    <citation type="submission" date="2018-11" db="EMBL/GenBank/DDBJ databases">
        <authorList>
            <consortium name="Pathogen Informatics"/>
        </authorList>
    </citation>
    <scope>NUCLEOTIDE SEQUENCE [LARGE SCALE GENOMIC DNA]</scope>
</reference>